<dbReference type="GO" id="GO:0044781">
    <property type="term" value="P:bacterial-type flagellum organization"/>
    <property type="evidence" value="ECO:0007669"/>
    <property type="project" value="UniProtKB-UniRule"/>
</dbReference>
<evidence type="ECO:0000256" key="9">
    <source>
        <dbReference type="ARBA" id="ARBA00023134"/>
    </source>
</evidence>
<dbReference type="EMBL" id="JAELUP010000103">
    <property type="protein sequence ID" value="MBJ6363395.1"/>
    <property type="molecule type" value="Genomic_DNA"/>
</dbReference>
<evidence type="ECO:0000256" key="1">
    <source>
        <dbReference type="ARBA" id="ARBA00004413"/>
    </source>
</evidence>
<dbReference type="Pfam" id="PF00448">
    <property type="entry name" value="SRP54"/>
    <property type="match status" value="1"/>
</dbReference>
<evidence type="ECO:0000313" key="17">
    <source>
        <dbReference type="Proteomes" id="UP000640274"/>
    </source>
</evidence>
<proteinExistence type="inferred from homology"/>
<comment type="subcellular location">
    <subcellularLocation>
        <location evidence="1">Cell membrane</location>
        <topology evidence="1">Peripheral membrane protein</topology>
        <orientation evidence="1">Cytoplasmic side</orientation>
    </subcellularLocation>
</comment>
<dbReference type="GO" id="GO:0005047">
    <property type="term" value="F:signal recognition particle binding"/>
    <property type="evidence" value="ECO:0007669"/>
    <property type="project" value="TreeGrafter"/>
</dbReference>
<protein>
    <recommendedName>
        <fullName evidence="3 13">Flagellar biosynthesis protein FlhF</fullName>
    </recommendedName>
</protein>
<keyword evidence="5" id="KW-1003">Cell membrane</keyword>
<keyword evidence="17" id="KW-1185">Reference proteome</keyword>
<evidence type="ECO:0000256" key="6">
    <source>
        <dbReference type="ARBA" id="ARBA00022741"/>
    </source>
</evidence>
<dbReference type="NCBIfam" id="TIGR03499">
    <property type="entry name" value="FlhF"/>
    <property type="match status" value="1"/>
</dbReference>
<dbReference type="InterPro" id="IPR020006">
    <property type="entry name" value="FlhF"/>
</dbReference>
<dbReference type="SUPFAM" id="SSF52540">
    <property type="entry name" value="P-loop containing nucleoside triphosphate hydrolases"/>
    <property type="match status" value="1"/>
</dbReference>
<dbReference type="Gene3D" id="1.20.120.1380">
    <property type="entry name" value="Flagellar FlhF biosynthesis protein, N domain"/>
    <property type="match status" value="1"/>
</dbReference>
<dbReference type="PANTHER" id="PTHR43134">
    <property type="entry name" value="SIGNAL RECOGNITION PARTICLE RECEPTOR SUBUNIT ALPHA"/>
    <property type="match status" value="1"/>
</dbReference>
<dbReference type="CDD" id="cd17873">
    <property type="entry name" value="FlhF"/>
    <property type="match status" value="1"/>
</dbReference>
<dbReference type="SMART" id="SM00962">
    <property type="entry name" value="SRP54"/>
    <property type="match status" value="1"/>
</dbReference>
<name>A0A934JAQ8_9BACL</name>
<dbReference type="GO" id="GO:0005886">
    <property type="term" value="C:plasma membrane"/>
    <property type="evidence" value="ECO:0007669"/>
    <property type="project" value="UniProtKB-SubCell"/>
</dbReference>
<dbReference type="FunFam" id="3.40.50.300:FF:000695">
    <property type="entry name" value="Flagellar biosynthesis regulator FlhF"/>
    <property type="match status" value="1"/>
</dbReference>
<keyword evidence="8" id="KW-0653">Protein transport</keyword>
<keyword evidence="10" id="KW-0472">Membrane</keyword>
<feature type="domain" description="AAA+ ATPase" evidence="14">
    <location>
        <begin position="219"/>
        <end position="360"/>
    </location>
</feature>
<evidence type="ECO:0000256" key="8">
    <source>
        <dbReference type="ARBA" id="ARBA00022927"/>
    </source>
</evidence>
<evidence type="ECO:0000256" key="4">
    <source>
        <dbReference type="ARBA" id="ARBA00022448"/>
    </source>
</evidence>
<evidence type="ECO:0000256" key="5">
    <source>
        <dbReference type="ARBA" id="ARBA00022475"/>
    </source>
</evidence>
<dbReference type="GO" id="GO:0005525">
    <property type="term" value="F:GTP binding"/>
    <property type="evidence" value="ECO:0007669"/>
    <property type="project" value="UniProtKB-UniRule"/>
</dbReference>
<evidence type="ECO:0000256" key="13">
    <source>
        <dbReference type="NCBIfam" id="TIGR03499"/>
    </source>
</evidence>
<keyword evidence="6" id="KW-0547">Nucleotide-binding</keyword>
<evidence type="ECO:0000256" key="7">
    <source>
        <dbReference type="ARBA" id="ARBA00022795"/>
    </source>
</evidence>
<dbReference type="InterPro" id="IPR047040">
    <property type="entry name" value="FlhF__GTPase_dom"/>
</dbReference>
<evidence type="ECO:0000256" key="10">
    <source>
        <dbReference type="ARBA" id="ARBA00023136"/>
    </source>
</evidence>
<keyword evidence="16" id="KW-0969">Cilium</keyword>
<accession>A0A934JAQ8</accession>
<evidence type="ECO:0000256" key="2">
    <source>
        <dbReference type="ARBA" id="ARBA00008531"/>
    </source>
</evidence>
<evidence type="ECO:0000259" key="14">
    <source>
        <dbReference type="SMART" id="SM00382"/>
    </source>
</evidence>
<keyword evidence="11" id="KW-1006">Bacterial flagellum protein export</keyword>
<dbReference type="GO" id="GO:0006614">
    <property type="term" value="P:SRP-dependent cotranslational protein targeting to membrane"/>
    <property type="evidence" value="ECO:0007669"/>
    <property type="project" value="UniProtKB-UniRule"/>
</dbReference>
<reference evidence="16" key="1">
    <citation type="submission" date="2020-12" db="EMBL/GenBank/DDBJ databases">
        <authorList>
            <person name="Huq M.A."/>
        </authorList>
    </citation>
    <scope>NUCLEOTIDE SEQUENCE</scope>
    <source>
        <strain evidence="16">MAHUQ-46</strain>
    </source>
</reference>
<dbReference type="PANTHER" id="PTHR43134:SF3">
    <property type="entry name" value="FLAGELLAR BIOSYNTHESIS PROTEIN FLHF"/>
    <property type="match status" value="1"/>
</dbReference>
<dbReference type="AlphaFoldDB" id="A0A934JAQ8"/>
<evidence type="ECO:0000259" key="15">
    <source>
        <dbReference type="SMART" id="SM00962"/>
    </source>
</evidence>
<dbReference type="InterPro" id="IPR003593">
    <property type="entry name" value="AAA+_ATPase"/>
</dbReference>
<dbReference type="InterPro" id="IPR027417">
    <property type="entry name" value="P-loop_NTPase"/>
</dbReference>
<dbReference type="Proteomes" id="UP000640274">
    <property type="component" value="Unassembled WGS sequence"/>
</dbReference>
<comment type="similarity">
    <text evidence="2">Belongs to the GTP-binding SRP family.</text>
</comment>
<keyword evidence="16" id="KW-0282">Flagellum</keyword>
<evidence type="ECO:0000313" key="16">
    <source>
        <dbReference type="EMBL" id="MBJ6363395.1"/>
    </source>
</evidence>
<dbReference type="GO" id="GO:0003924">
    <property type="term" value="F:GTPase activity"/>
    <property type="evidence" value="ECO:0007669"/>
    <property type="project" value="UniProtKB-UniRule"/>
</dbReference>
<evidence type="ECO:0000256" key="12">
    <source>
        <dbReference type="ARBA" id="ARBA00025337"/>
    </source>
</evidence>
<dbReference type="RefSeq" id="WP_199020940.1">
    <property type="nucleotide sequence ID" value="NZ_JAELUP010000103.1"/>
</dbReference>
<dbReference type="SMART" id="SM00382">
    <property type="entry name" value="AAA"/>
    <property type="match status" value="1"/>
</dbReference>
<evidence type="ECO:0000256" key="11">
    <source>
        <dbReference type="ARBA" id="ARBA00023225"/>
    </source>
</evidence>
<dbReference type="InterPro" id="IPR000897">
    <property type="entry name" value="SRP54_GTPase_dom"/>
</dbReference>
<organism evidence="16 17">
    <name type="scientific">Paenibacillus roseus</name>
    <dbReference type="NCBI Taxonomy" id="2798579"/>
    <lineage>
        <taxon>Bacteria</taxon>
        <taxon>Bacillati</taxon>
        <taxon>Bacillota</taxon>
        <taxon>Bacilli</taxon>
        <taxon>Bacillales</taxon>
        <taxon>Paenibacillaceae</taxon>
        <taxon>Paenibacillus</taxon>
    </lineage>
</organism>
<dbReference type="Gene3D" id="3.40.50.300">
    <property type="entry name" value="P-loop containing nucleotide triphosphate hydrolases"/>
    <property type="match status" value="1"/>
</dbReference>
<comment type="function">
    <text evidence="12">Necessary for flagellar biosynthesis. May be involved in translocation of the flagellum.</text>
</comment>
<dbReference type="GO" id="GO:0015031">
    <property type="term" value="P:protein transport"/>
    <property type="evidence" value="ECO:0007669"/>
    <property type="project" value="UniProtKB-KW"/>
</dbReference>
<evidence type="ECO:0000256" key="3">
    <source>
        <dbReference type="ARBA" id="ARBA00014919"/>
    </source>
</evidence>
<keyword evidence="7" id="KW-1005">Bacterial flagellum biogenesis</keyword>
<keyword evidence="4" id="KW-0813">Transport</keyword>
<feature type="domain" description="SRP54-type proteins GTP-binding" evidence="15">
    <location>
        <begin position="220"/>
        <end position="411"/>
    </location>
</feature>
<keyword evidence="16" id="KW-0966">Cell projection</keyword>
<comment type="caution">
    <text evidence="16">The sequence shown here is derived from an EMBL/GenBank/DDBJ whole genome shotgun (WGS) entry which is preliminary data.</text>
</comment>
<sequence length="416" mass="46345">MRVKRYVVKSMPDALSLIRSELGNDAVILNTKEIRVGGFMGMFRKKKMEVIAAIESGQQQAKPPTPVLAASATRYSNSLSYDADMENSSAAAVADLLKEQLKDYVQPVSPVAALPEKTVPALAVEQSELAEEIRQMKQMIIGFSRQQGPSGQRPAALQKLVERLHNQDVADEWVDRLLEGITDLEDYSTEWGAEKIWAEAERIIKMWLFPLQSEGISPTLRVLNFVGPTGVGKTTTIAKLAAEQTLRHKRRVGFITSDTYRIAAVDQLRTYANILNAPLEVVFSPLELSRAFTQLEDRSLVFVDTAGRNFRNELYVSEVNSLIQGQSDSDTFLVLSLTGKSKDLDVVARHFSLFGVEKVLFTKWDETESYGSILNIVLGHMLKPTYISSGQNVPDDIRPFEIDSYVKQLLGAAEDE</sequence>
<keyword evidence="9" id="KW-0342">GTP-binding</keyword>
<gene>
    <name evidence="16" type="primary">flhF</name>
    <name evidence="16" type="ORF">JFN88_19505</name>
</gene>